<dbReference type="Proteomes" id="UP000323974">
    <property type="component" value="Chromosome"/>
</dbReference>
<evidence type="ECO:0000259" key="3">
    <source>
        <dbReference type="Pfam" id="PF06056"/>
    </source>
</evidence>
<dbReference type="AlphaFoldDB" id="A0AAE6MN65"/>
<name>A0AAE6MN65_HAEPH</name>
<protein>
    <submittedName>
        <fullName evidence="5">Terminase</fullName>
    </submittedName>
</protein>
<dbReference type="InterPro" id="IPR035421">
    <property type="entry name" value="Terminase_6C"/>
</dbReference>
<dbReference type="GeneID" id="78223601"/>
<dbReference type="SUPFAM" id="SSF46689">
    <property type="entry name" value="Homeodomain-like"/>
    <property type="match status" value="1"/>
</dbReference>
<evidence type="ECO:0000313" key="6">
    <source>
        <dbReference type="Proteomes" id="UP000323974"/>
    </source>
</evidence>
<dbReference type="RefSeq" id="WP_005706296.1">
    <property type="nucleotide sequence ID" value="NZ_CP038817.1"/>
</dbReference>
<dbReference type="EMBL" id="CP038817">
    <property type="protein sequence ID" value="QEN10096.1"/>
    <property type="molecule type" value="Genomic_DNA"/>
</dbReference>
<evidence type="ECO:0000256" key="2">
    <source>
        <dbReference type="SAM" id="MobiDB-lite"/>
    </source>
</evidence>
<dbReference type="KEGG" id="hpaa:E5Q53_00705"/>
<organism evidence="5 6">
    <name type="scientific">Haemophilus parahaemolyticus</name>
    <dbReference type="NCBI Taxonomy" id="735"/>
    <lineage>
        <taxon>Bacteria</taxon>
        <taxon>Pseudomonadati</taxon>
        <taxon>Pseudomonadota</taxon>
        <taxon>Gammaproteobacteria</taxon>
        <taxon>Pasteurellales</taxon>
        <taxon>Pasteurellaceae</taxon>
        <taxon>Haemophilus</taxon>
    </lineage>
</organism>
<keyword evidence="1" id="KW-1188">Viral release from host cell</keyword>
<evidence type="ECO:0000313" key="5">
    <source>
        <dbReference type="EMBL" id="QEN10096.1"/>
    </source>
</evidence>
<dbReference type="Pfam" id="PF03237">
    <property type="entry name" value="Terminase_6N"/>
    <property type="match status" value="1"/>
</dbReference>
<sequence length="602" mass="69715">MNEPKTLKKRKSGYSDEVIFEARYLYLKKYTPAEIARELGLNSARPVYYWAEKYNWRNLIGEQGIEEIIGLRILALVDRENKTEQELKELDALIERDLQYKAQRAKQAAKQKNDGTTESISTDEYQKEQKQSKTKKKGTIKNDISHVTNEMFEPFLATLFDYQHCLRNAIDKQKVRMLLKSRQIGATYYFAFEGLEQAIKTGDNQIFLSASKRQAQIFKTYIIKMAKEYFDVELKGDPIVLSNGAELHFLSTNKNTAQGYHGHVYGDEFAWLRNFEEFYTVSSAMATHKKWRETYFSTPSSKFHEAYQFWSGDMWKGNDRKRQLVSFPTTEQLRNGGMICPDGAWRYVVTIEDAVKGGAGVLFDIEALKEKYSSHAFKQLFMCEWVDDSDSIFTISQLMKCAIDASKWKDYDPKSSEPFGHREVWGGFDPAHSRDGASFVVIAPPLFEGEKYRLLERHQWHGLSYRYQADRIRELFAKYNFSYIGIDTNGVGVGVYEMIKEFAGRKAVPILYTAESKSALVLKVHDLVERGLLEWNEEEKDIIASFLMIKQTTTNSGKSSTFIADRTVSNQHADVFWAIAHAINKRELNDQRKKKARWFVNQ</sequence>
<feature type="domain" description="Terminase ATPase subunit N-terminal" evidence="3">
    <location>
        <begin position="18"/>
        <end position="74"/>
    </location>
</feature>
<dbReference type="InterPro" id="IPR009057">
    <property type="entry name" value="Homeodomain-like_sf"/>
</dbReference>
<accession>A0AAE6MN65</accession>
<reference evidence="5 6" key="1">
    <citation type="submission" date="2019-04" db="EMBL/GenBank/DDBJ databases">
        <title>Complete Genome and Methylome Analysis of Haemophilus haemolyticus NEB129.</title>
        <authorList>
            <person name="Fomenkov A."/>
            <person name="Roberts R.J."/>
            <person name="Anton B.P."/>
            <person name="Vincze T."/>
        </authorList>
    </citation>
    <scope>NUCLEOTIDE SEQUENCE [LARGE SCALE GENOMIC DNA]</scope>
    <source>
        <strain evidence="5 6">NEB129</strain>
    </source>
</reference>
<proteinExistence type="predicted"/>
<dbReference type="InterPro" id="IPR010332">
    <property type="entry name" value="ATPase_terminase-su_N"/>
</dbReference>
<dbReference type="InterPro" id="IPR027417">
    <property type="entry name" value="P-loop_NTPase"/>
</dbReference>
<feature type="domain" description="Terminase large subunit gp17-like C-terminal" evidence="4">
    <location>
        <begin position="426"/>
        <end position="585"/>
    </location>
</feature>
<evidence type="ECO:0000256" key="1">
    <source>
        <dbReference type="ARBA" id="ARBA00022612"/>
    </source>
</evidence>
<gene>
    <name evidence="5" type="ORF">E5Q53_00705</name>
</gene>
<feature type="compositionally biased region" description="Polar residues" evidence="2">
    <location>
        <begin position="114"/>
        <end position="123"/>
    </location>
</feature>
<feature type="region of interest" description="Disordered" evidence="2">
    <location>
        <begin position="105"/>
        <end position="138"/>
    </location>
</feature>
<dbReference type="Pfam" id="PF06056">
    <property type="entry name" value="Terminase_5"/>
    <property type="match status" value="1"/>
</dbReference>
<dbReference type="Gene3D" id="3.40.50.300">
    <property type="entry name" value="P-loop containing nucleotide triphosphate hydrolases"/>
    <property type="match status" value="1"/>
</dbReference>
<dbReference type="Gene3D" id="3.30.420.240">
    <property type="match status" value="1"/>
</dbReference>
<dbReference type="Pfam" id="PF17289">
    <property type="entry name" value="Terminase_6C"/>
    <property type="match status" value="1"/>
</dbReference>
<evidence type="ECO:0000259" key="4">
    <source>
        <dbReference type="Pfam" id="PF17289"/>
    </source>
</evidence>